<dbReference type="InterPro" id="IPR001610">
    <property type="entry name" value="PAC"/>
</dbReference>
<gene>
    <name evidence="17" type="ORF">Acaty_c1469</name>
</gene>
<dbReference type="SUPFAM" id="SSF52172">
    <property type="entry name" value="CheY-like"/>
    <property type="match status" value="1"/>
</dbReference>
<protein>
    <recommendedName>
        <fullName evidence="3">histidine kinase</fullName>
        <ecNumber evidence="3">2.7.13.3</ecNumber>
    </recommendedName>
</protein>
<evidence type="ECO:0000256" key="4">
    <source>
        <dbReference type="ARBA" id="ARBA00022553"/>
    </source>
</evidence>
<dbReference type="InterPro" id="IPR003018">
    <property type="entry name" value="GAF"/>
</dbReference>
<dbReference type="InterPro" id="IPR005467">
    <property type="entry name" value="His_kinase_dom"/>
</dbReference>
<dbReference type="SUPFAM" id="SSF55781">
    <property type="entry name" value="GAF domain-like"/>
    <property type="match status" value="2"/>
</dbReference>
<comment type="subcellular location">
    <subcellularLocation>
        <location evidence="2">Membrane</location>
    </subcellularLocation>
</comment>
<dbReference type="KEGG" id="acz:Acaty_c1469"/>
<dbReference type="SUPFAM" id="SSF55874">
    <property type="entry name" value="ATPase domain of HSP90 chaperone/DNA topoisomerase II/histidine kinase"/>
    <property type="match status" value="1"/>
</dbReference>
<feature type="modified residue" description="4-aspartylphosphate" evidence="11">
    <location>
        <position position="936"/>
    </location>
</feature>
<dbReference type="PROSITE" id="PS50110">
    <property type="entry name" value="RESPONSE_REGULATORY"/>
    <property type="match status" value="1"/>
</dbReference>
<dbReference type="InterPro" id="IPR001789">
    <property type="entry name" value="Sig_transdc_resp-reg_receiver"/>
</dbReference>
<dbReference type="Pfam" id="PF13185">
    <property type="entry name" value="GAF_2"/>
    <property type="match status" value="1"/>
</dbReference>
<evidence type="ECO:0000256" key="10">
    <source>
        <dbReference type="ARBA" id="ARBA00023136"/>
    </source>
</evidence>
<dbReference type="GO" id="GO:0005524">
    <property type="term" value="F:ATP binding"/>
    <property type="evidence" value="ECO:0007669"/>
    <property type="project" value="UniProtKB-KW"/>
</dbReference>
<dbReference type="PRINTS" id="PR00344">
    <property type="entry name" value="BCTRLSENSOR"/>
</dbReference>
<dbReference type="PROSITE" id="PS50112">
    <property type="entry name" value="PAS"/>
    <property type="match status" value="1"/>
</dbReference>
<evidence type="ECO:0000259" key="14">
    <source>
        <dbReference type="PROSITE" id="PS50110"/>
    </source>
</evidence>
<evidence type="ECO:0000259" key="16">
    <source>
        <dbReference type="PROSITE" id="PS50113"/>
    </source>
</evidence>
<dbReference type="FunFam" id="3.30.565.10:FF:000006">
    <property type="entry name" value="Sensor histidine kinase WalK"/>
    <property type="match status" value="1"/>
</dbReference>
<feature type="domain" description="Histidine kinase" evidence="13">
    <location>
        <begin position="630"/>
        <end position="855"/>
    </location>
</feature>
<dbReference type="PANTHER" id="PTHR43047:SF72">
    <property type="entry name" value="OSMOSENSING HISTIDINE PROTEIN KINASE SLN1"/>
    <property type="match status" value="1"/>
</dbReference>
<dbReference type="SMART" id="SM00387">
    <property type="entry name" value="HATPase_c"/>
    <property type="match status" value="1"/>
</dbReference>
<dbReference type="SUPFAM" id="SSF47384">
    <property type="entry name" value="Homodimeric domain of signal transducing histidine kinase"/>
    <property type="match status" value="1"/>
</dbReference>
<evidence type="ECO:0000256" key="5">
    <source>
        <dbReference type="ARBA" id="ARBA00022679"/>
    </source>
</evidence>
<dbReference type="PANTHER" id="PTHR43047">
    <property type="entry name" value="TWO-COMPONENT HISTIDINE PROTEIN KINASE"/>
    <property type="match status" value="1"/>
</dbReference>
<dbReference type="Pfam" id="PF08447">
    <property type="entry name" value="PAS_3"/>
    <property type="match status" value="1"/>
</dbReference>
<dbReference type="Gene3D" id="3.40.50.2300">
    <property type="match status" value="1"/>
</dbReference>
<proteinExistence type="predicted"/>
<dbReference type="Pfam" id="PF00512">
    <property type="entry name" value="HisKA"/>
    <property type="match status" value="1"/>
</dbReference>
<evidence type="ECO:0000259" key="13">
    <source>
        <dbReference type="PROSITE" id="PS50109"/>
    </source>
</evidence>
<dbReference type="GO" id="GO:0005886">
    <property type="term" value="C:plasma membrane"/>
    <property type="evidence" value="ECO:0007669"/>
    <property type="project" value="TreeGrafter"/>
</dbReference>
<evidence type="ECO:0000313" key="18">
    <source>
        <dbReference type="Proteomes" id="UP000005522"/>
    </source>
</evidence>
<dbReference type="SMART" id="SM00091">
    <property type="entry name" value="PAS"/>
    <property type="match status" value="2"/>
</dbReference>
<dbReference type="GO" id="GO:0000155">
    <property type="term" value="F:phosphorelay sensor kinase activity"/>
    <property type="evidence" value="ECO:0007669"/>
    <property type="project" value="InterPro"/>
</dbReference>
<dbReference type="CDD" id="cd16922">
    <property type="entry name" value="HATPase_EvgS-ArcB-TorS-like"/>
    <property type="match status" value="1"/>
</dbReference>
<dbReference type="PROSITE" id="PS50109">
    <property type="entry name" value="HIS_KIN"/>
    <property type="match status" value="1"/>
</dbReference>
<dbReference type="Gene3D" id="3.30.450.20">
    <property type="entry name" value="PAS domain"/>
    <property type="match status" value="2"/>
</dbReference>
<keyword evidence="5" id="KW-0808">Transferase</keyword>
<evidence type="ECO:0000313" key="17">
    <source>
        <dbReference type="EMBL" id="AIA55335.1"/>
    </source>
</evidence>
<keyword evidence="10" id="KW-0472">Membrane</keyword>
<feature type="domain" description="PAC" evidence="16">
    <location>
        <begin position="373"/>
        <end position="426"/>
    </location>
</feature>
<dbReference type="InterPro" id="IPR003594">
    <property type="entry name" value="HATPase_dom"/>
</dbReference>
<dbReference type="Proteomes" id="UP000005522">
    <property type="component" value="Chromosome"/>
</dbReference>
<evidence type="ECO:0000256" key="9">
    <source>
        <dbReference type="ARBA" id="ARBA00023012"/>
    </source>
</evidence>
<dbReference type="InterPro" id="IPR036890">
    <property type="entry name" value="HATPase_C_sf"/>
</dbReference>
<feature type="domain" description="Response regulatory" evidence="14">
    <location>
        <begin position="886"/>
        <end position="1004"/>
    </location>
</feature>
<dbReference type="Pfam" id="PF01590">
    <property type="entry name" value="GAF"/>
    <property type="match status" value="1"/>
</dbReference>
<dbReference type="SMART" id="SM00086">
    <property type="entry name" value="PAC"/>
    <property type="match status" value="2"/>
</dbReference>
<dbReference type="SMART" id="SM00065">
    <property type="entry name" value="GAF"/>
    <property type="match status" value="2"/>
</dbReference>
<evidence type="ECO:0000256" key="2">
    <source>
        <dbReference type="ARBA" id="ARBA00004370"/>
    </source>
</evidence>
<dbReference type="AlphaFoldDB" id="A0A059ZUR7"/>
<dbReference type="InterPro" id="IPR013656">
    <property type="entry name" value="PAS_4"/>
</dbReference>
<feature type="compositionally biased region" description="Low complexity" evidence="12">
    <location>
        <begin position="867"/>
        <end position="877"/>
    </location>
</feature>
<evidence type="ECO:0000256" key="12">
    <source>
        <dbReference type="SAM" id="MobiDB-lite"/>
    </source>
</evidence>
<dbReference type="EC" id="2.7.13.3" evidence="3"/>
<dbReference type="Gene3D" id="1.10.287.130">
    <property type="match status" value="1"/>
</dbReference>
<dbReference type="SUPFAM" id="SSF55785">
    <property type="entry name" value="PYP-like sensor domain (PAS domain)"/>
    <property type="match status" value="2"/>
</dbReference>
<evidence type="ECO:0000256" key="8">
    <source>
        <dbReference type="ARBA" id="ARBA00022840"/>
    </source>
</evidence>
<dbReference type="InterPro" id="IPR000014">
    <property type="entry name" value="PAS"/>
</dbReference>
<keyword evidence="8" id="KW-0067">ATP-binding</keyword>
<keyword evidence="9" id="KW-0902">Two-component regulatory system</keyword>
<keyword evidence="4 11" id="KW-0597">Phosphoprotein</keyword>
<dbReference type="eggNOG" id="COG2205">
    <property type="taxonomic scope" value="Bacteria"/>
</dbReference>
<dbReference type="CDD" id="cd00082">
    <property type="entry name" value="HisKA"/>
    <property type="match status" value="1"/>
</dbReference>
<dbReference type="Pfam" id="PF02518">
    <property type="entry name" value="HATPase_c"/>
    <property type="match status" value="1"/>
</dbReference>
<accession>A0A059ZUR7</accession>
<dbReference type="eggNOG" id="COG0784">
    <property type="taxonomic scope" value="Bacteria"/>
</dbReference>
<keyword evidence="6" id="KW-0547">Nucleotide-binding</keyword>
<dbReference type="SMART" id="SM00448">
    <property type="entry name" value="REC"/>
    <property type="match status" value="1"/>
</dbReference>
<dbReference type="PROSITE" id="PS50113">
    <property type="entry name" value="PAC"/>
    <property type="match status" value="2"/>
</dbReference>
<dbReference type="Gene3D" id="3.30.565.10">
    <property type="entry name" value="Histidine kinase-like ATPase, C-terminal domain"/>
    <property type="match status" value="1"/>
</dbReference>
<dbReference type="InterPro" id="IPR035965">
    <property type="entry name" value="PAS-like_dom_sf"/>
</dbReference>
<comment type="catalytic activity">
    <reaction evidence="1">
        <text>ATP + protein L-histidine = ADP + protein N-phospho-L-histidine.</text>
        <dbReference type="EC" id="2.7.13.3"/>
    </reaction>
</comment>
<dbReference type="FunFam" id="1.10.287.130:FF:000038">
    <property type="entry name" value="Sensory transduction histidine kinase"/>
    <property type="match status" value="1"/>
</dbReference>
<dbReference type="Gene3D" id="3.30.450.40">
    <property type="match status" value="2"/>
</dbReference>
<feature type="domain" description="PAC" evidence="16">
    <location>
        <begin position="244"/>
        <end position="297"/>
    </location>
</feature>
<evidence type="ECO:0000256" key="7">
    <source>
        <dbReference type="ARBA" id="ARBA00022777"/>
    </source>
</evidence>
<sequence length="1018" mass="111858">MGAVNIEETDPQYGAAQALHNAYLASTDILQRGVAMVRKSFDVAEVALALRGTDILHLIRSPEAAIARDTVEHVCRYSLLHGRPHHAVPDAADSSGFRAAGVGSFASAPVVVDGEVAAAVLCVLDTRSRAWQGDELSLLEDYALEFSATLQARVDAERLLTQLRAREVELTRERALLQTVIDSTPSLIAAIDDEQRFILVNKAFAQLLGKSPEALSRENLRAVLPTPVLVAYGALQAQIRSTGKPAREKLVLPLGERQWHLLTTMAPLLGPDGQRVGFVVVVQDMTEIDALNADLHRLQDIQRRGERFARQGAWSLNLANGEMTISEGFARLLGLPPETRSIPQSQLRRRIDPAYHAAIDAALQQSLRDGGAFRFDYPLVRQGNGPRTWLRARGDLVHDDDGKVVAMVGITQDITAELEARQLRESQEKLLAGLNETVQSFLREVDSRMVWDRMLDQLLAMTGARYGFLGEVLFGIKPDPCLKIHAITNLSWSPASDALYAQVLAGDMLFCNPDNLIGAVMRSRAPVIVPDMRHEQRCGGTPPGHPELHNYLGIPLFQGEELVGVVGVANREEGIDESLLNLLEPFFSTCAIMIVTLRQREAQRQYEQRLVESKEQAERANQAKSQFLSSMSHELRTPLNSILGFAQLLSTSRREPLSPRQQGFVEHIRDAGQHLLSLINDVLNLARIEAGELTFSPEVLSLAALLRETSEMVADLARERDVQLLETLGDDPLWVCVDLTRTRQILLNLLSNAIKYNRPGGRVLIRSLAPIPERAERPVCLGIAISDTGIGIPADRQHRLFRPFERLGQENGPIEGTGIGLMITKELVERMGGEIRFESREGEGTTFFVFLPAHRAEAGTSPKNDARSPLADAATAAPASGPRRRLVLYVEDNPANAALMEEIVAERDDLRLLRATDGERGLELALLHQPDLILMDLNLPGISGQQVAARLKKWSETAAIPILALSADATLPARQQAEESGLFQGYLTKPIDLAQVHAVFDGLQLASDDVRPDLSGQS</sequence>
<dbReference type="GO" id="GO:0009927">
    <property type="term" value="F:histidine phosphotransfer kinase activity"/>
    <property type="evidence" value="ECO:0007669"/>
    <property type="project" value="TreeGrafter"/>
</dbReference>
<dbReference type="EMBL" id="CP005986">
    <property type="protein sequence ID" value="AIA55335.1"/>
    <property type="molecule type" value="Genomic_DNA"/>
</dbReference>
<dbReference type="HOGENOM" id="CLU_000445_114_44_6"/>
<evidence type="ECO:0000256" key="1">
    <source>
        <dbReference type="ARBA" id="ARBA00000085"/>
    </source>
</evidence>
<dbReference type="Pfam" id="PF08448">
    <property type="entry name" value="PAS_4"/>
    <property type="match status" value="1"/>
</dbReference>
<evidence type="ECO:0000256" key="3">
    <source>
        <dbReference type="ARBA" id="ARBA00012438"/>
    </source>
</evidence>
<organism evidence="17 18">
    <name type="scientific">Acidithiobacillus caldus (strain ATCC 51756 / DSM 8584 / KU)</name>
    <dbReference type="NCBI Taxonomy" id="637389"/>
    <lineage>
        <taxon>Bacteria</taxon>
        <taxon>Pseudomonadati</taxon>
        <taxon>Pseudomonadota</taxon>
        <taxon>Acidithiobacillia</taxon>
        <taxon>Acidithiobacillales</taxon>
        <taxon>Acidithiobacillaceae</taxon>
        <taxon>Acidithiobacillus</taxon>
    </lineage>
</organism>
<dbReference type="Pfam" id="PF00072">
    <property type="entry name" value="Response_reg"/>
    <property type="match status" value="1"/>
</dbReference>
<dbReference type="InterPro" id="IPR004358">
    <property type="entry name" value="Sig_transdc_His_kin-like_C"/>
</dbReference>
<dbReference type="InterPro" id="IPR000700">
    <property type="entry name" value="PAS-assoc_C"/>
</dbReference>
<dbReference type="InterPro" id="IPR003661">
    <property type="entry name" value="HisK_dim/P_dom"/>
</dbReference>
<feature type="domain" description="PAS" evidence="15">
    <location>
        <begin position="173"/>
        <end position="215"/>
    </location>
</feature>
<dbReference type="InterPro" id="IPR013655">
    <property type="entry name" value="PAS_fold_3"/>
</dbReference>
<feature type="region of interest" description="Disordered" evidence="12">
    <location>
        <begin position="858"/>
        <end position="877"/>
    </location>
</feature>
<dbReference type="InterPro" id="IPR011006">
    <property type="entry name" value="CheY-like_superfamily"/>
</dbReference>
<dbReference type="InterPro" id="IPR036097">
    <property type="entry name" value="HisK_dim/P_sf"/>
</dbReference>
<dbReference type="NCBIfam" id="TIGR00229">
    <property type="entry name" value="sensory_box"/>
    <property type="match status" value="1"/>
</dbReference>
<dbReference type="InterPro" id="IPR029016">
    <property type="entry name" value="GAF-like_dom_sf"/>
</dbReference>
<evidence type="ECO:0000256" key="6">
    <source>
        <dbReference type="ARBA" id="ARBA00022741"/>
    </source>
</evidence>
<evidence type="ECO:0000259" key="15">
    <source>
        <dbReference type="PROSITE" id="PS50112"/>
    </source>
</evidence>
<dbReference type="CDD" id="cd00130">
    <property type="entry name" value="PAS"/>
    <property type="match status" value="2"/>
</dbReference>
<evidence type="ECO:0000256" key="11">
    <source>
        <dbReference type="PROSITE-ProRule" id="PRU00169"/>
    </source>
</evidence>
<name>A0A059ZUR7_ACICK</name>
<dbReference type="SMART" id="SM00388">
    <property type="entry name" value="HisKA"/>
    <property type="match status" value="1"/>
</dbReference>
<reference evidence="17 18" key="1">
    <citation type="journal article" date="2009" name="J. Bacteriol.">
        <title>Draft genome sequence of the extremely acidophilic bacterium Acidithiobacillus caldus ATCC 51756 reveals metabolic versatility in the genus Acidithiobacillus.</title>
        <authorList>
            <person name="Valdes J."/>
            <person name="Quatrini R."/>
            <person name="Hallberg K."/>
            <person name="Dopson M."/>
            <person name="Valenzuela P.D."/>
            <person name="Holmes D.S."/>
        </authorList>
    </citation>
    <scope>NUCLEOTIDE SEQUENCE [LARGE SCALE GENOMIC DNA]</scope>
    <source>
        <strain evidence="18">ATCC 51756 / DSM 8584 / KU</strain>
    </source>
</reference>
<dbReference type="RefSeq" id="WP_004872332.1">
    <property type="nucleotide sequence ID" value="NZ_CP005986.1"/>
</dbReference>
<keyword evidence="7 17" id="KW-0418">Kinase</keyword>